<dbReference type="Proteomes" id="UP000265020">
    <property type="component" value="Unassembled WGS sequence"/>
</dbReference>
<evidence type="ECO:0000256" key="5">
    <source>
        <dbReference type="ARBA" id="ARBA00022989"/>
    </source>
</evidence>
<evidence type="ECO:0000313" key="15">
    <source>
        <dbReference type="Proteomes" id="UP000265020"/>
    </source>
</evidence>
<dbReference type="Pfam" id="PF25035">
    <property type="entry name" value="SYNE1"/>
    <property type="match status" value="1"/>
</dbReference>
<keyword evidence="5 12" id="KW-1133">Transmembrane helix</keyword>
<feature type="domain" description="KASH" evidence="13">
    <location>
        <begin position="2593"/>
        <end position="2651"/>
    </location>
</feature>
<feature type="region of interest" description="Disordered" evidence="11">
    <location>
        <begin position="2557"/>
        <end position="2589"/>
    </location>
</feature>
<dbReference type="FunFam" id="1.20.58.60:FF:000233">
    <property type="entry name" value="nesprin-1 isoform X9"/>
    <property type="match status" value="1"/>
</dbReference>
<dbReference type="SUPFAM" id="SSF46966">
    <property type="entry name" value="Spectrin repeat"/>
    <property type="match status" value="13"/>
</dbReference>
<evidence type="ECO:0000256" key="8">
    <source>
        <dbReference type="ARBA" id="ARBA00046312"/>
    </source>
</evidence>
<comment type="subcellular location">
    <subcellularLocation>
        <location evidence="8">Nucleus outer membrane</location>
        <topology evidence="8">Single-pass type IV membrane protein</topology>
    </subcellularLocation>
</comment>
<evidence type="ECO:0000256" key="1">
    <source>
        <dbReference type="ARBA" id="ARBA00008619"/>
    </source>
</evidence>
<dbReference type="FunFam" id="1.20.58.60:FF:000126">
    <property type="entry name" value="Spectrin repeat containing, nuclear envelope 1a"/>
    <property type="match status" value="1"/>
</dbReference>
<feature type="coiled-coil region" evidence="10">
    <location>
        <begin position="527"/>
        <end position="554"/>
    </location>
</feature>
<evidence type="ECO:0000256" key="9">
    <source>
        <dbReference type="PROSITE-ProRule" id="PRU00385"/>
    </source>
</evidence>
<keyword evidence="4" id="KW-0677">Repeat</keyword>
<comment type="similarity">
    <text evidence="1">Belongs to the nesprin family.</text>
</comment>
<sequence length="2651" mass="304788">METLESKLSEPLEADKSPDSHMKVHEDLMQEIQKVQEEIDRLQAGFTEDVATNAVDSDLADHLAMQSSLAVLAERMATIHMKASGKQQLLEERATDNMEVQHQERALQTYLTQAAELDEWLTRTRTAAMPILHTSPADETDEKYQLTECQNMLVEIEEKVLALTELSVRSENLLREGRTDTRGEAEELAARLRTLKGGLMELQRMLQDKQLNMQGSLQEPEDSESDSSLSSSSSVQDWLAQARTTRTQHHEDSLQRQKDLEEQLAEQKKLLQSVASRGEEILIQHTTEPFSPAALSESRADQMKQRWESLRLELRTKLQLLQKTLEQDQKQPVLHSGPMFKGDTKPDNSSLQTLYDSFRQTVEEMTTQAGGGAETQVAQMEQQLFTAVSTTSSWLDGVENNVFSSPVLLAENAETQLQNQEVEHFNFSLSYFIFKQTELQLLQTALIETKCQILQALAGAMDRPAIPIFQVIASAEETLKDFEQRITELKTRGAALQADQISANKLLKLQDSYEELLMTVGSRRGGLNQNIALKEQYERALQDLTDLVDTAKDKMAADQRIVVSSVEEVQSHLDKHKEFFQGLESHMILTETYFRKISCLMLPKENQTLEETLAETRRVLKEAHSKGVELESILETWCRLVQDYQNLNRQLEAVEGSIPSAGLVEETEDRLMDRISLYQGLKGRLTEHQHKLHQVLDDGRHLLQSVSCPTLENQLALLGEHWLNNTTKINKELQRLEAILKHWTRYQKECVEISEWLQSALERLEFWSMQAVLVPQELETVRDHLAAFLEFSKEVEGKSSLKSSVVSEGNQLLRLKKVDTVALRSDLARIDSQWAELLTRIPVVQEKLHQVQMEKLASRHAISELINWISLMESVIEEDEENLKSAIGSNVIQDYLQKYKGFRVDLSCKQLTVDFVNQSVLQVGGQDVESKRSDKTDFAERLGAMNRRWQILQGCISERIQLLESLLKMWLDYESSVQILKSWMTAQEERLKRKHRIEDLISVQNALKDCQEMEELLKNKEKELERVEEQGCALVQNKTDEACAIVMETLQSVNHTWANLDHLIGQLKISLTSVLDQWSLYKRASEEINGYLMEGRYSVSRFRLLTGSLEAVQLQVQSLQDLQEELEKQESSLRKFGAVTHQLLRECHPSVSDTLNNALKDVNARWTGLLEEIAERLKSSKALLQLWQRYKELHEQSCSSIQLQEENADQLLKSTCRKDIADEEVSNWIRECSELLRSQVPVQASLQILQELGEQLKQQVDTSAASAIQSDHLSLIQRLAGVEKALNRQLTTLQTGVQDFETFNKQLESLGSWLIDAEEALRAQDPNGCTELTVIQDRMEELKKLMLKFSSMSPELEHLNELGYRLPLNDLEIKRMQNLNRSWSAASTQTTERFSKLQSILLQQQTFLEKCETWMDFLLQTEENLAVEISGNYQSLVDQQKAHELFQAEMFSRQQILHSIISDGQRMLEQGQVDDRDEFNMKLTLLSNQWQGVVRRAQQRRGIIDGLIRQWQRYREMVEKLRKWILEVSHPAEMLQAGNTVPLQQARSMLDAVLLKEKVLQRQQGSYILTIETGRQLLLSADSRAEVTLQTELTDIQDRWKQASTCLEERRKQLSSLLKDWERCERGIGGSLEKLRAFKRQLSQPLPDHHEDLQAEQMRCKDLENTFEGWTGDLAHLTLLRESLSCYISAEDLSALQERIELLHRQWDEICHQLSLRRQQVSEKLNEWTVFTEKYKGLCEWLTSMESKVAQNGDISIEEMIEKLRKVWKGRHLSNASFIYLFILLELRLTKKRHLLVRPCNSVKELQRDIEKHSTGVASVLNLCEVLLHDCDACATDVECDSIQQATRSLDRRWRSICALSMERRLKIEETWRLWQKFLEDFARFDEWLATSEKTAALPNSSGVLYTVAKEELKKFETFQRQVHESLTQLEVINKQYRRLARENRTDASCRLREMAHDANQRWDNLQKRVASILRRLKHFINQREEFETARDGILVWLTEMDLQLTNIEHFSECDIQAKIKQLRSFQQEISLTTAKIEHIFHQGEALIEKSEPLDAAVIEEELEELQRYCQEVFGRVERYYKKLIRLPLADDDTEVSFSDRELELDEPGDLSSLPWNERLGDGFLSPLPSSGRSASLAAQLRAERSGRDTPASVDSIPLEWDHDYDLSRGLESASRALREQHSEEGDFLQRPASGLSDVVIPESPEAFVKLTEQTLRSSTGRQHVLSGNVAIRIIVLFVVKMRLLGECRGSIDTVKRMGSELKDEDDTISGLADPSSSESQTSGVIERWELLQAQDLSKEMRSKQNQQQWHQLNSDLNNIWTWLGGTEEELEQQQKLDVSTDFQMIELRIKKLKELQKAYDKRKSIVLSINLCSAEFLQSDTEESRELQAKLKDMNNSWDKLGSSLDEWRASLQEALMQCQDFHETSHGLLLWLENIDRRRNEIVPIDPIQDSDTLHEHHKTLTQIRQELLDSQLKVAPLQDMSLQLLVNSQGGDCLEAKEKVHVIGNRLKLLLKEVTRDLRELSKLLDITSSQQVRDSNSILQNDPYLLQRGKCSLSQPGPSVSSPHHSRSRSGVGSASSRSDLDSARGRRSPFWCRVLWFALPLQLLLLLLVVLAFLLPLAEEDYCTQSNNFAHSFYPMLSYTKGPPPV</sequence>
<dbReference type="Gene3D" id="1.20.58.60">
    <property type="match status" value="12"/>
</dbReference>
<feature type="topological domain" description="Perinuclear space" evidence="9">
    <location>
        <begin position="2623"/>
        <end position="2651"/>
    </location>
</feature>
<evidence type="ECO:0000256" key="7">
    <source>
        <dbReference type="ARBA" id="ARBA00023242"/>
    </source>
</evidence>
<feature type="region of interest" description="Disordered" evidence="11">
    <location>
        <begin position="1"/>
        <end position="20"/>
    </location>
</feature>
<feature type="transmembrane region" description="Helical" evidence="12">
    <location>
        <begin position="2599"/>
        <end position="2623"/>
    </location>
</feature>
<evidence type="ECO:0000256" key="10">
    <source>
        <dbReference type="SAM" id="Coils"/>
    </source>
</evidence>
<keyword evidence="2" id="KW-0597">Phosphoprotein</keyword>
<evidence type="ECO:0000256" key="11">
    <source>
        <dbReference type="SAM" id="MobiDB-lite"/>
    </source>
</evidence>
<dbReference type="GeneTree" id="ENSGT00940000154481"/>
<evidence type="ECO:0000256" key="6">
    <source>
        <dbReference type="ARBA" id="ARBA00023136"/>
    </source>
</evidence>
<feature type="coiled-coil region" evidence="10">
    <location>
        <begin position="1109"/>
        <end position="1139"/>
    </location>
</feature>
<dbReference type="InterPro" id="IPR056887">
    <property type="entry name" value="SYNE1/2_dom"/>
</dbReference>
<feature type="region of interest" description="Disordered" evidence="11">
    <location>
        <begin position="213"/>
        <end position="260"/>
    </location>
</feature>
<keyword evidence="10" id="KW-0175">Coiled coil</keyword>
<dbReference type="FunFam" id="1.20.58.60:FF:000157">
    <property type="entry name" value="Nesprin-1 isoform 1"/>
    <property type="match status" value="1"/>
</dbReference>
<name>A0A3Q2DUQ7_CYPVA</name>
<dbReference type="GO" id="GO:0005640">
    <property type="term" value="C:nuclear outer membrane"/>
    <property type="evidence" value="ECO:0007669"/>
    <property type="project" value="UniProtKB-SubCell"/>
</dbReference>
<feature type="topological domain" description="Cytoplasmic" evidence="9">
    <location>
        <begin position="1"/>
        <end position="2601"/>
    </location>
</feature>
<dbReference type="PROSITE" id="PS51049">
    <property type="entry name" value="KASH"/>
    <property type="match status" value="1"/>
</dbReference>
<feature type="compositionally biased region" description="Low complexity" evidence="11">
    <location>
        <begin position="226"/>
        <end position="241"/>
    </location>
</feature>
<dbReference type="Pfam" id="PF10541">
    <property type="entry name" value="KASH"/>
    <property type="match status" value="1"/>
</dbReference>
<keyword evidence="7" id="KW-0539">Nucleus</keyword>
<reference evidence="14" key="1">
    <citation type="submission" date="2025-08" db="UniProtKB">
        <authorList>
            <consortium name="Ensembl"/>
        </authorList>
    </citation>
    <scope>IDENTIFICATION</scope>
</reference>
<dbReference type="FunFam" id="1.20.58.60:FF:000190">
    <property type="entry name" value="Nesprin-1 isoform 1"/>
    <property type="match status" value="1"/>
</dbReference>
<dbReference type="InterPro" id="IPR002017">
    <property type="entry name" value="Spectrin_repeat"/>
</dbReference>
<keyword evidence="15" id="KW-1185">Reference proteome</keyword>
<dbReference type="STRING" id="28743.ENSCVAP00000023583"/>
<feature type="compositionally biased region" description="Basic and acidic residues" evidence="11">
    <location>
        <begin position="248"/>
        <end position="260"/>
    </location>
</feature>
<dbReference type="InterPro" id="IPR018159">
    <property type="entry name" value="Spectrin/alpha-actinin"/>
</dbReference>
<evidence type="ECO:0000256" key="2">
    <source>
        <dbReference type="ARBA" id="ARBA00022553"/>
    </source>
</evidence>
<dbReference type="FunFam" id="1.20.58.60:FF:000137">
    <property type="entry name" value="nesprin-1 isoform X2"/>
    <property type="match status" value="1"/>
</dbReference>
<dbReference type="Ensembl" id="ENSCVAT00000006371.1">
    <property type="protein sequence ID" value="ENSCVAP00000023583.1"/>
    <property type="gene ID" value="ENSCVAG00000007146.1"/>
</dbReference>
<dbReference type="SMART" id="SM01249">
    <property type="entry name" value="KASH"/>
    <property type="match status" value="1"/>
</dbReference>
<feature type="compositionally biased region" description="Low complexity" evidence="11">
    <location>
        <begin position="2558"/>
        <end position="2582"/>
    </location>
</feature>
<proteinExistence type="inferred from homology"/>
<feature type="coiled-coil region" evidence="10">
    <location>
        <begin position="1003"/>
        <end position="1030"/>
    </location>
</feature>
<evidence type="ECO:0000256" key="3">
    <source>
        <dbReference type="ARBA" id="ARBA00022692"/>
    </source>
</evidence>
<feature type="coiled-coil region" evidence="10">
    <location>
        <begin position="472"/>
        <end position="499"/>
    </location>
</feature>
<evidence type="ECO:0000313" key="14">
    <source>
        <dbReference type="Ensembl" id="ENSCVAP00000023583.1"/>
    </source>
</evidence>
<organism evidence="14 15">
    <name type="scientific">Cyprinodon variegatus</name>
    <name type="common">Sheepshead minnow</name>
    <dbReference type="NCBI Taxonomy" id="28743"/>
    <lineage>
        <taxon>Eukaryota</taxon>
        <taxon>Metazoa</taxon>
        <taxon>Chordata</taxon>
        <taxon>Craniata</taxon>
        <taxon>Vertebrata</taxon>
        <taxon>Euteleostomi</taxon>
        <taxon>Actinopterygii</taxon>
        <taxon>Neopterygii</taxon>
        <taxon>Teleostei</taxon>
        <taxon>Neoteleostei</taxon>
        <taxon>Acanthomorphata</taxon>
        <taxon>Ovalentaria</taxon>
        <taxon>Atherinomorphae</taxon>
        <taxon>Cyprinodontiformes</taxon>
        <taxon>Cyprinodontidae</taxon>
        <taxon>Cyprinodon</taxon>
    </lineage>
</organism>
<dbReference type="CDD" id="cd00176">
    <property type="entry name" value="SPEC"/>
    <property type="match status" value="5"/>
</dbReference>
<dbReference type="Pfam" id="PF00435">
    <property type="entry name" value="Spectrin"/>
    <property type="match status" value="7"/>
</dbReference>
<dbReference type="FunFam" id="1.20.58.60:FF:000112">
    <property type="entry name" value="nesprin-1 isoform X4"/>
    <property type="match status" value="1"/>
</dbReference>
<accession>A0A3Q2DUQ7</accession>
<keyword evidence="3 9" id="KW-0812">Transmembrane</keyword>
<dbReference type="PANTHER" id="PTHR14514:SF3">
    <property type="entry name" value="NESPRIN-1"/>
    <property type="match status" value="1"/>
</dbReference>
<dbReference type="SMART" id="SM00150">
    <property type="entry name" value="SPEC"/>
    <property type="match status" value="15"/>
</dbReference>
<keyword evidence="6 9" id="KW-0472">Membrane</keyword>
<feature type="region of interest" description="Disordered" evidence="11">
    <location>
        <begin position="2136"/>
        <end position="2155"/>
    </location>
</feature>
<protein>
    <recommendedName>
        <fullName evidence="13">KASH domain-containing protein</fullName>
    </recommendedName>
</protein>
<dbReference type="PANTHER" id="PTHR14514">
    <property type="entry name" value="PKA ANCHORING PROTEIN"/>
    <property type="match status" value="1"/>
</dbReference>
<evidence type="ECO:0000256" key="4">
    <source>
        <dbReference type="ARBA" id="ARBA00022737"/>
    </source>
</evidence>
<dbReference type="OMA" id="YRWEADE"/>
<reference evidence="14" key="2">
    <citation type="submission" date="2025-09" db="UniProtKB">
        <authorList>
            <consortium name="Ensembl"/>
        </authorList>
    </citation>
    <scope>IDENTIFICATION</scope>
</reference>
<feature type="region of interest" description="Disordered" evidence="11">
    <location>
        <begin position="329"/>
        <end position="348"/>
    </location>
</feature>
<dbReference type="InterPro" id="IPR012315">
    <property type="entry name" value="KASH"/>
</dbReference>
<evidence type="ECO:0000256" key="12">
    <source>
        <dbReference type="SAM" id="Phobius"/>
    </source>
</evidence>
<evidence type="ECO:0000259" key="13">
    <source>
        <dbReference type="PROSITE" id="PS51049"/>
    </source>
</evidence>